<dbReference type="Gene3D" id="1.10.287.1490">
    <property type="match status" value="1"/>
</dbReference>
<reference evidence="3" key="1">
    <citation type="journal article" date="2021" name="PeerJ">
        <title>Extensive microbial diversity within the chicken gut microbiome revealed by metagenomics and culture.</title>
        <authorList>
            <person name="Gilroy R."/>
            <person name="Ravi A."/>
            <person name="Getino M."/>
            <person name="Pursley I."/>
            <person name="Horton D.L."/>
            <person name="Alikhan N.F."/>
            <person name="Baker D."/>
            <person name="Gharbi K."/>
            <person name="Hall N."/>
            <person name="Watson M."/>
            <person name="Adriaenssens E.M."/>
            <person name="Foster-Nyarko E."/>
            <person name="Jarju S."/>
            <person name="Secka A."/>
            <person name="Antonio M."/>
            <person name="Oren A."/>
            <person name="Chaudhuri R.R."/>
            <person name="La Ragione R."/>
            <person name="Hildebrand F."/>
            <person name="Pallen M.J."/>
        </authorList>
    </citation>
    <scope>NUCLEOTIDE SEQUENCE</scope>
    <source>
        <strain evidence="3">MalCec1-1739</strain>
    </source>
</reference>
<organism evidence="3 4">
    <name type="scientific">Candidatus Avibacteroides avistercoris</name>
    <dbReference type="NCBI Taxonomy" id="2840690"/>
    <lineage>
        <taxon>Bacteria</taxon>
        <taxon>Pseudomonadati</taxon>
        <taxon>Bacteroidota</taxon>
        <taxon>Bacteroidia</taxon>
        <taxon>Bacteroidales</taxon>
        <taxon>Bacteroidaceae</taxon>
        <taxon>Bacteroidaceae incertae sedis</taxon>
        <taxon>Candidatus Avibacteroides</taxon>
    </lineage>
</organism>
<protein>
    <recommendedName>
        <fullName evidence="2">C4-type zinc ribbon domain-containing protein</fullName>
    </recommendedName>
</protein>
<dbReference type="Proteomes" id="UP000787625">
    <property type="component" value="Unassembled WGS sequence"/>
</dbReference>
<keyword evidence="1" id="KW-0175">Coiled coil</keyword>
<proteinExistence type="predicted"/>
<evidence type="ECO:0000256" key="1">
    <source>
        <dbReference type="SAM" id="Coils"/>
    </source>
</evidence>
<name>A0A9D2UJ48_9BACT</name>
<comment type="caution">
    <text evidence="3">The sequence shown here is derived from an EMBL/GenBank/DDBJ whole genome shotgun (WGS) entry which is preliminary data.</text>
</comment>
<evidence type="ECO:0000259" key="2">
    <source>
        <dbReference type="Pfam" id="PF02591"/>
    </source>
</evidence>
<dbReference type="InterPro" id="IPR003743">
    <property type="entry name" value="Zf-RING_7"/>
</dbReference>
<evidence type="ECO:0000313" key="3">
    <source>
        <dbReference type="EMBL" id="HJD53398.1"/>
    </source>
</evidence>
<feature type="coiled-coil region" evidence="1">
    <location>
        <begin position="45"/>
        <end position="100"/>
    </location>
</feature>
<dbReference type="PANTHER" id="PTHR39082">
    <property type="entry name" value="PHOSPHOLIPASE C-BETA-2-RELATED"/>
    <property type="match status" value="1"/>
</dbReference>
<dbReference type="EMBL" id="DWUP01000158">
    <property type="protein sequence ID" value="HJD53398.1"/>
    <property type="molecule type" value="Genomic_DNA"/>
</dbReference>
<dbReference type="Pfam" id="PF02591">
    <property type="entry name" value="Zn_ribbon_9"/>
    <property type="match status" value="1"/>
</dbReference>
<feature type="domain" description="C4-type zinc ribbon" evidence="2">
    <location>
        <begin position="212"/>
        <end position="244"/>
    </location>
</feature>
<accession>A0A9D2UJ48</accession>
<gene>
    <name evidence="3" type="ORF">IAA93_06715</name>
</gene>
<dbReference type="AlphaFoldDB" id="A0A9D2UJ48"/>
<evidence type="ECO:0000313" key="4">
    <source>
        <dbReference type="Proteomes" id="UP000787625"/>
    </source>
</evidence>
<reference evidence="3" key="2">
    <citation type="submission" date="2021-04" db="EMBL/GenBank/DDBJ databases">
        <authorList>
            <person name="Gilroy R."/>
        </authorList>
    </citation>
    <scope>NUCLEOTIDE SEQUENCE</scope>
    <source>
        <strain evidence="3">MalCec1-1739</strain>
    </source>
</reference>
<dbReference type="InterPro" id="IPR052376">
    <property type="entry name" value="Oxidative_Scav/Glycosyltrans"/>
</dbReference>
<feature type="coiled-coil region" evidence="1">
    <location>
        <begin position="135"/>
        <end position="183"/>
    </location>
</feature>
<dbReference type="PANTHER" id="PTHR39082:SF1">
    <property type="entry name" value="SCAVENGER RECEPTOR CLASS A MEMBER 3"/>
    <property type="match status" value="1"/>
</dbReference>
<sequence>MAKETKKDVNDYSVEEKLKALYELQLKLSAIDRIKTLRGELPLEVQDLEDEIAGLTTRMDKIKSDIASLKEGINAQKGKIADANAQIAKYQEQQNNVKNSREYDFLSKEIEYQTLEVELCEKKIKEYTADEKLRSEEMQASKAAVEERTKDLEIKKNELDEIVAETRQEEERLRDEVKVLEAKIEPRLLQAFKKIRKNSRNGLGIVDVQRDACGGCFNKIPPQRQLDIRMRKKIIVCEYCGRIMIDPDMAAEIEQKEGKTDDNQ</sequence>